<accession>A0A517MXG9</accession>
<dbReference type="NCBIfam" id="TIGR02601">
    <property type="entry name" value="autotrns_rpt"/>
    <property type="match status" value="1"/>
</dbReference>
<dbReference type="InterPro" id="IPR018247">
    <property type="entry name" value="EF_Hand_1_Ca_BS"/>
</dbReference>
<keyword evidence="1" id="KW-0732">Signal</keyword>
<evidence type="ECO:0000313" key="3">
    <source>
        <dbReference type="Proteomes" id="UP000319852"/>
    </source>
</evidence>
<dbReference type="PROSITE" id="PS00018">
    <property type="entry name" value="EF_HAND_1"/>
    <property type="match status" value="1"/>
</dbReference>
<dbReference type="EMBL" id="CP036263">
    <property type="protein sequence ID" value="QDS99576.1"/>
    <property type="molecule type" value="Genomic_DNA"/>
</dbReference>
<protein>
    <submittedName>
        <fullName evidence="2">Uncharacterized protein</fullName>
    </submittedName>
</protein>
<dbReference type="InterPro" id="IPR013425">
    <property type="entry name" value="Autotrns_rpt"/>
</dbReference>
<dbReference type="KEGG" id="amob:HG15A2_29010"/>
<dbReference type="RefSeq" id="WP_218931958.1">
    <property type="nucleotide sequence ID" value="NZ_CP036263.1"/>
</dbReference>
<reference evidence="2 3" key="1">
    <citation type="submission" date="2019-02" db="EMBL/GenBank/DDBJ databases">
        <title>Deep-cultivation of Planctomycetes and their phenomic and genomic characterization uncovers novel biology.</title>
        <authorList>
            <person name="Wiegand S."/>
            <person name="Jogler M."/>
            <person name="Boedeker C."/>
            <person name="Pinto D."/>
            <person name="Vollmers J."/>
            <person name="Rivas-Marin E."/>
            <person name="Kohn T."/>
            <person name="Peeters S.H."/>
            <person name="Heuer A."/>
            <person name="Rast P."/>
            <person name="Oberbeckmann S."/>
            <person name="Bunk B."/>
            <person name="Jeske O."/>
            <person name="Meyerdierks A."/>
            <person name="Storesund J.E."/>
            <person name="Kallscheuer N."/>
            <person name="Luecker S."/>
            <person name="Lage O.M."/>
            <person name="Pohl T."/>
            <person name="Merkel B.J."/>
            <person name="Hornburger P."/>
            <person name="Mueller R.-W."/>
            <person name="Bruemmer F."/>
            <person name="Labrenz M."/>
            <person name="Spormann A.M."/>
            <person name="Op den Camp H."/>
            <person name="Overmann J."/>
            <person name="Amann R."/>
            <person name="Jetten M.S.M."/>
            <person name="Mascher T."/>
            <person name="Medema M.H."/>
            <person name="Devos D.P."/>
            <person name="Kaster A.-K."/>
            <person name="Ovreas L."/>
            <person name="Rohde M."/>
            <person name="Galperin M.Y."/>
            <person name="Jogler C."/>
        </authorList>
    </citation>
    <scope>NUCLEOTIDE SEQUENCE [LARGE SCALE GENOMIC DNA]</scope>
    <source>
        <strain evidence="2 3">HG15A2</strain>
    </source>
</reference>
<organism evidence="2 3">
    <name type="scientific">Adhaeretor mobilis</name>
    <dbReference type="NCBI Taxonomy" id="1930276"/>
    <lineage>
        <taxon>Bacteria</taxon>
        <taxon>Pseudomonadati</taxon>
        <taxon>Planctomycetota</taxon>
        <taxon>Planctomycetia</taxon>
        <taxon>Pirellulales</taxon>
        <taxon>Lacipirellulaceae</taxon>
        <taxon>Adhaeretor</taxon>
    </lineage>
</organism>
<keyword evidence="3" id="KW-1185">Reference proteome</keyword>
<proteinExistence type="predicted"/>
<gene>
    <name evidence="2" type="ORF">HG15A2_29010</name>
</gene>
<dbReference type="AlphaFoldDB" id="A0A517MXG9"/>
<sequence>MSVALISAVFISERALAIPAGSLAQLRALGSFSNNTTITLSATGGDPHPVTGIVTPGEYWLDGDHLNFDPNNPIEPIFMNLGGSGNTYDLSGATIKVDTRDLAGYGRALGHGSGVHLVQLSGNNNQLNGLTLIGEDLDLNTPAQRYADWGTQYVKLIGDDLTLESATVVVRGSHTEYYGLSDAFGKGASQGQQPYLGHRKAAGVNVDGTDTDLSSNNVVNNLNLTMKTFGHGFFTGTNLENTTLSNSTITGELFPSQNVIDRPEYQEHGHTWWQYPIQDNIMLSGSEGGVRTYGGNNFTVDNVVVDGMRTGFATVATQGQVNITNSYAYNTTSGFDVGDNTSITGGGNIVNGPLLTFYGSGNNTDIDLELTAGTPIGVNWSAAYFNGNADIAIHSNLAAGDLPEESYVRLGQRYFENWRDSDFNTADPDIAPGGGLPRAFNDENFVNDTNQILVIGDNAVGNNGRSQGGVISNGKENHYDGVTLVQAGTRTVVTHAKGLGNSGVETFATFAIGNTTYTGAVTAQTLDDNGTIVASGGTLELSNGVQISNEKLTITGHGDDGNGALYADGGTSFVGQGGVYLNGDASIGVGSAGNGLLVGAIQGTGNLTKRGTGKLDIGNSSTLAGDLTVAEGTLMAQSGLVNQNLAVASGASLEVVSGSDYSTLGDVQIDGTLDINGPGATFSVGGNFASTGTLTAHISHLTDHTVISVAGNATLGGTLNVDLSSGLTPSTGDTWDLIDANAISGGFNNVNVIGNLPTGMGLFFQTQADSGSTNGQLGQIALTADVQLVLAVNAQAGTASIKNRLAGVEEQLDGYQITSVEGVLDPAGWTSFSDSDSNWTESNPTSNHLGELNLTGSTTIASNTSFSLGAIYNHTPTTFGEVGPDLEFEYHTPDGGTRVGLVEFEGPHNNIVLLVDPATGDAAIQNQSIFNVAIDGYLVTSDSSALDPTGWESLETSQGNGWTKSNEAANHIGELNLSDSLALAGGSGPISLGSLFDFDGLGIEEDLEFQFHLAGGMTMTGIVQYGALSLTPGDFDGDGNVDGVDFLTWQRNDLSASELSDWQSNYGQSASQAAASTAVPEPTSVGLLLVALTSLACSQRRKGISRP</sequence>
<dbReference type="Proteomes" id="UP000319852">
    <property type="component" value="Chromosome"/>
</dbReference>
<evidence type="ECO:0000256" key="1">
    <source>
        <dbReference type="ARBA" id="ARBA00022729"/>
    </source>
</evidence>
<evidence type="ECO:0000313" key="2">
    <source>
        <dbReference type="EMBL" id="QDS99576.1"/>
    </source>
</evidence>
<name>A0A517MXG9_9BACT</name>